<proteinExistence type="inferred from homology"/>
<organism evidence="8 9">
    <name type="scientific">Arsenicibacter rosenii</name>
    <dbReference type="NCBI Taxonomy" id="1750698"/>
    <lineage>
        <taxon>Bacteria</taxon>
        <taxon>Pseudomonadati</taxon>
        <taxon>Bacteroidota</taxon>
        <taxon>Cytophagia</taxon>
        <taxon>Cytophagales</taxon>
        <taxon>Spirosomataceae</taxon>
        <taxon>Arsenicibacter</taxon>
    </lineage>
</organism>
<comment type="cofactor">
    <cofactor evidence="6">
        <name>Mg(2+)</name>
        <dbReference type="ChEBI" id="CHEBI:18420"/>
    </cofactor>
    <cofactor evidence="6">
        <name>Mn(2+)</name>
        <dbReference type="ChEBI" id="CHEBI:29035"/>
    </cofactor>
</comment>
<dbReference type="RefSeq" id="WP_071501440.1">
    <property type="nucleotide sequence ID" value="NZ_MORL01000001.1"/>
</dbReference>
<evidence type="ECO:0000256" key="6">
    <source>
        <dbReference type="HAMAP-Rule" id="MF_01659"/>
    </source>
</evidence>
<dbReference type="SUPFAM" id="SSF52518">
    <property type="entry name" value="Thiamin diphosphate-binding fold (THDP-binding)"/>
    <property type="match status" value="2"/>
</dbReference>
<evidence type="ECO:0000313" key="9">
    <source>
        <dbReference type="Proteomes" id="UP000181790"/>
    </source>
</evidence>
<dbReference type="HAMAP" id="MF_01659">
    <property type="entry name" value="MenD"/>
    <property type="match status" value="1"/>
</dbReference>
<dbReference type="GO" id="GO:0009234">
    <property type="term" value="P:menaquinone biosynthetic process"/>
    <property type="evidence" value="ECO:0007669"/>
    <property type="project" value="UniProtKB-UniRule"/>
</dbReference>
<evidence type="ECO:0000259" key="7">
    <source>
        <dbReference type="Pfam" id="PF02776"/>
    </source>
</evidence>
<comment type="pathway">
    <text evidence="6">Quinol/quinone metabolism; 1,4-dihydroxy-2-naphthoate biosynthesis; 1,4-dihydroxy-2-naphthoate from chorismate: step 2/7.</text>
</comment>
<comment type="pathway">
    <text evidence="6">Quinol/quinone metabolism; menaquinone biosynthesis.</text>
</comment>
<comment type="caution">
    <text evidence="8">The sequence shown here is derived from an EMBL/GenBank/DDBJ whole genome shotgun (WGS) entry which is preliminary data.</text>
</comment>
<dbReference type="CDD" id="cd02009">
    <property type="entry name" value="TPP_SHCHC_synthase"/>
    <property type="match status" value="1"/>
</dbReference>
<dbReference type="Proteomes" id="UP000181790">
    <property type="component" value="Unassembled WGS sequence"/>
</dbReference>
<dbReference type="EC" id="2.2.1.9" evidence="6"/>
<keyword evidence="4 6" id="KW-0786">Thiamine pyrophosphate</keyword>
<dbReference type="GO" id="GO:0030976">
    <property type="term" value="F:thiamine pyrophosphate binding"/>
    <property type="evidence" value="ECO:0007669"/>
    <property type="project" value="UniProtKB-UniRule"/>
</dbReference>
<dbReference type="Pfam" id="PF02776">
    <property type="entry name" value="TPP_enzyme_N"/>
    <property type="match status" value="1"/>
</dbReference>
<dbReference type="EMBL" id="MORL01000001">
    <property type="protein sequence ID" value="OIN60936.1"/>
    <property type="molecule type" value="Genomic_DNA"/>
</dbReference>
<evidence type="ECO:0000256" key="5">
    <source>
        <dbReference type="ARBA" id="ARBA00023211"/>
    </source>
</evidence>
<dbReference type="PANTHER" id="PTHR42916">
    <property type="entry name" value="2-SUCCINYL-5-ENOLPYRUVYL-6-HYDROXY-3-CYCLOHEXENE-1-CARBOXYLATE SYNTHASE"/>
    <property type="match status" value="1"/>
</dbReference>
<keyword evidence="2 6" id="KW-0479">Metal-binding</keyword>
<dbReference type="GO" id="GO:0000287">
    <property type="term" value="F:magnesium ion binding"/>
    <property type="evidence" value="ECO:0007669"/>
    <property type="project" value="UniProtKB-UniRule"/>
</dbReference>
<evidence type="ECO:0000313" key="8">
    <source>
        <dbReference type="EMBL" id="OIN60936.1"/>
    </source>
</evidence>
<comment type="catalytic activity">
    <reaction evidence="6">
        <text>isochorismate + 2-oxoglutarate + H(+) = 5-enolpyruvoyl-6-hydroxy-2-succinyl-cyclohex-3-ene-1-carboxylate + CO2</text>
        <dbReference type="Rhea" id="RHEA:25593"/>
        <dbReference type="ChEBI" id="CHEBI:15378"/>
        <dbReference type="ChEBI" id="CHEBI:16526"/>
        <dbReference type="ChEBI" id="CHEBI:16810"/>
        <dbReference type="ChEBI" id="CHEBI:29780"/>
        <dbReference type="ChEBI" id="CHEBI:58818"/>
        <dbReference type="EC" id="2.2.1.9"/>
    </reaction>
</comment>
<dbReference type="Gene3D" id="3.40.50.1220">
    <property type="entry name" value="TPP-binding domain"/>
    <property type="match status" value="1"/>
</dbReference>
<evidence type="ECO:0000256" key="1">
    <source>
        <dbReference type="ARBA" id="ARBA00022679"/>
    </source>
</evidence>
<keyword evidence="5 6" id="KW-0464">Manganese</keyword>
<name>A0A1S2VRP0_9BACT</name>
<evidence type="ECO:0000256" key="4">
    <source>
        <dbReference type="ARBA" id="ARBA00023052"/>
    </source>
</evidence>
<evidence type="ECO:0000256" key="3">
    <source>
        <dbReference type="ARBA" id="ARBA00022842"/>
    </source>
</evidence>
<dbReference type="AlphaFoldDB" id="A0A1S2VRP0"/>
<gene>
    <name evidence="6" type="primary">menD</name>
    <name evidence="8" type="ORF">BLX24_02290</name>
</gene>
<accession>A0A1S2VRP0</accession>
<comment type="similarity">
    <text evidence="6">Belongs to the TPP enzyme family. MenD subfamily.</text>
</comment>
<dbReference type="PANTHER" id="PTHR42916:SF1">
    <property type="entry name" value="PROTEIN PHYLLO, CHLOROPLASTIC"/>
    <property type="match status" value="1"/>
</dbReference>
<keyword evidence="9" id="KW-1185">Reference proteome</keyword>
<dbReference type="InterPro" id="IPR012001">
    <property type="entry name" value="Thiamin_PyroP_enz_TPP-bd_dom"/>
</dbReference>
<dbReference type="CDD" id="cd07037">
    <property type="entry name" value="TPP_PYR_MenD"/>
    <property type="match status" value="1"/>
</dbReference>
<keyword evidence="3 6" id="KW-0460">Magnesium</keyword>
<dbReference type="UniPathway" id="UPA01057">
    <property type="reaction ID" value="UER00164"/>
</dbReference>
<dbReference type="PIRSF" id="PIRSF004983">
    <property type="entry name" value="MenD"/>
    <property type="match status" value="1"/>
</dbReference>
<evidence type="ECO:0000256" key="2">
    <source>
        <dbReference type="ARBA" id="ARBA00022723"/>
    </source>
</evidence>
<comment type="function">
    <text evidence="6">Catalyzes the thiamine diphosphate-dependent decarboxylation of 2-oxoglutarate and the subsequent addition of the resulting succinic semialdehyde-thiamine pyrophosphate anion to isochorismate to yield 2-succinyl-5-enolpyruvyl-6-hydroxy-3-cyclohexene-1-carboxylate (SEPHCHC).</text>
</comment>
<dbReference type="GO" id="GO:0070204">
    <property type="term" value="F:2-succinyl-5-enolpyruvyl-6-hydroxy-3-cyclohexene-1-carboxylic-acid synthase activity"/>
    <property type="evidence" value="ECO:0007669"/>
    <property type="project" value="UniProtKB-UniRule"/>
</dbReference>
<dbReference type="UniPathway" id="UPA00079"/>
<keyword evidence="1 6" id="KW-0808">Transferase</keyword>
<feature type="domain" description="Thiamine pyrophosphate enzyme N-terminal TPP-binding" evidence="7">
    <location>
        <begin position="10"/>
        <end position="116"/>
    </location>
</feature>
<reference evidence="8 9" key="1">
    <citation type="submission" date="2016-10" db="EMBL/GenBank/DDBJ databases">
        <title>Arsenicibacter rosenii gen. nov., sp. nov., an efficient arsenic-methylating bacterium isolated from an arsenic-contaminated paddy soil.</title>
        <authorList>
            <person name="Huang K."/>
        </authorList>
    </citation>
    <scope>NUCLEOTIDE SEQUENCE [LARGE SCALE GENOMIC DNA]</scope>
    <source>
        <strain evidence="8 9">SM-1</strain>
    </source>
</reference>
<dbReference type="GO" id="GO:0030145">
    <property type="term" value="F:manganese ion binding"/>
    <property type="evidence" value="ECO:0007669"/>
    <property type="project" value="UniProtKB-UniRule"/>
</dbReference>
<dbReference type="OrthoDB" id="9791859at2"/>
<comment type="subunit">
    <text evidence="6">Homodimer.</text>
</comment>
<comment type="cofactor">
    <cofactor evidence="6">
        <name>thiamine diphosphate</name>
        <dbReference type="ChEBI" id="CHEBI:58937"/>
    </cofactor>
    <text evidence="6">Binds 1 thiamine pyrophosphate per subunit.</text>
</comment>
<protein>
    <recommendedName>
        <fullName evidence="6">2-succinyl-5-enolpyruvyl-6-hydroxy-3-cyclohexene-1-carboxylate synthase</fullName>
        <shortName evidence="6">SEPHCHC synthase</shortName>
        <ecNumber evidence="6">2.2.1.9</ecNumber>
    </recommendedName>
    <alternativeName>
        <fullName evidence="6">Menaquinone biosynthesis protein MenD</fullName>
    </alternativeName>
</protein>
<sequence length="576" mass="64181">MPILQPIVNIAELLSRKGMTDVIVSPGSRSAPLTLAVVRHPGLQVRVVPDERSAGFIALGLAQQQQRPVGVICTSGSAVYNLAPAVAEAYFQEIPLLLLTADRPREWVHQQDGQTMFQAGIFGQHVKRSYELPADYDHPDSRWFIERSLNEAYNLTVSGARGPVHINIPLREPFYPKPDERFRYEPVRIIDTLPTEPSLKTEDWHRIQAVWEGTGKKLIAVGQMPDDPVLIGWLRKLSDEFQVPVVGEIVSNLARNGQFITFADTFLAVPDEAFKRSLQPDLLITLGLSFLTRNLKTFLRQFPASQHWHIAPVADRVTDPFRTLTTQIPMEPAAFFSKLFSDLDYQRFLQGDEEDDTDGFLERWQQADRKAGRVIRKSLAGDTLTDFRATAMVLDALPAGSELHLSNSMPVRYATLCGLDERQAVAVRANRGVSGIDGCLSTAVGAALGTDRLVTLFIGDVAFFYDRNGLWNNYLPANLRMVLFNNHGGHIFRMIDGPGQQPELEAFFEVAQPLTAERTAADAGIGYRVCTTLAEVKAALPDFFDPSATVQLLEIKTDKYLNQEEFAAYKAAVRSM</sequence>
<keyword evidence="6" id="KW-0474">Menaquinone biosynthesis</keyword>
<dbReference type="InterPro" id="IPR004433">
    <property type="entry name" value="MenaQ_synth_MenD"/>
</dbReference>
<dbReference type="InterPro" id="IPR029061">
    <property type="entry name" value="THDP-binding"/>
</dbReference>
<dbReference type="Gene3D" id="3.40.50.970">
    <property type="match status" value="2"/>
</dbReference>
<dbReference type="NCBIfam" id="TIGR00173">
    <property type="entry name" value="menD"/>
    <property type="match status" value="1"/>
</dbReference>